<evidence type="ECO:0000313" key="16">
    <source>
        <dbReference type="Proteomes" id="UP000539957"/>
    </source>
</evidence>
<feature type="transmembrane region" description="Helical" evidence="13">
    <location>
        <begin position="12"/>
        <end position="36"/>
    </location>
</feature>
<dbReference type="SUPFAM" id="SSF81342">
    <property type="entry name" value="Transmembrane di-heme cytochromes"/>
    <property type="match status" value="1"/>
</dbReference>
<evidence type="ECO:0000259" key="14">
    <source>
        <dbReference type="Pfam" id="PF01292"/>
    </source>
</evidence>
<dbReference type="GO" id="GO:0022904">
    <property type="term" value="P:respiratory electron transport chain"/>
    <property type="evidence" value="ECO:0007669"/>
    <property type="project" value="InterPro"/>
</dbReference>
<sequence>MPQTKPAYSRVSIGLHWLMLVLLVAVYGCILLREIYPRGSDPREALKAWHFMLGLTVFLLVWARLLARFLTSRPSTPRSWNDWFAAAMHVALYAFMIAMPLLGWLTLSAGGKPIPFFGLSLPALTAPDEALADQVKDVHETIGVVGYWLVGLHAGAALFHHYVLRDGTLKRMLGRA</sequence>
<reference evidence="15 16" key="1">
    <citation type="submission" date="2020-08" db="EMBL/GenBank/DDBJ databases">
        <title>Functional genomics of gut bacteria from endangered species of beetles.</title>
        <authorList>
            <person name="Carlos-Shanley C."/>
        </authorList>
    </citation>
    <scope>NUCLEOTIDE SEQUENCE [LARGE SCALE GENOMIC DNA]</scope>
    <source>
        <strain evidence="15 16">S00123</strain>
    </source>
</reference>
<dbReference type="PANTHER" id="PTHR30529">
    <property type="entry name" value="CYTOCHROME B561"/>
    <property type="match status" value="1"/>
</dbReference>
<evidence type="ECO:0000256" key="7">
    <source>
        <dbReference type="ARBA" id="ARBA00022723"/>
    </source>
</evidence>
<keyword evidence="8" id="KW-0249">Electron transport</keyword>
<organism evidence="15 16">
    <name type="scientific">Brevundimonas bullata</name>
    <dbReference type="NCBI Taxonomy" id="13160"/>
    <lineage>
        <taxon>Bacteria</taxon>
        <taxon>Pseudomonadati</taxon>
        <taxon>Pseudomonadota</taxon>
        <taxon>Alphaproteobacteria</taxon>
        <taxon>Caulobacterales</taxon>
        <taxon>Caulobacteraceae</taxon>
        <taxon>Brevundimonas</taxon>
    </lineage>
</organism>
<comment type="cofactor">
    <cofactor evidence="1">
        <name>heme b</name>
        <dbReference type="ChEBI" id="CHEBI:60344"/>
    </cofactor>
</comment>
<keyword evidence="7" id="KW-0479">Metal-binding</keyword>
<dbReference type="RefSeq" id="WP_184271458.1">
    <property type="nucleotide sequence ID" value="NZ_JACHKY010000004.1"/>
</dbReference>
<dbReference type="InterPro" id="IPR052168">
    <property type="entry name" value="Cytochrome_b561_oxidase"/>
</dbReference>
<keyword evidence="4" id="KW-1003">Cell membrane</keyword>
<dbReference type="GO" id="GO:0020037">
    <property type="term" value="F:heme binding"/>
    <property type="evidence" value="ECO:0007669"/>
    <property type="project" value="TreeGrafter"/>
</dbReference>
<dbReference type="PANTHER" id="PTHR30529:SF3">
    <property type="entry name" value="CYTOCHROME B561 HOMOLOG 1"/>
    <property type="match status" value="1"/>
</dbReference>
<dbReference type="Proteomes" id="UP000539957">
    <property type="component" value="Unassembled WGS sequence"/>
</dbReference>
<evidence type="ECO:0000256" key="8">
    <source>
        <dbReference type="ARBA" id="ARBA00022982"/>
    </source>
</evidence>
<keyword evidence="16" id="KW-1185">Reference proteome</keyword>
<evidence type="ECO:0000256" key="1">
    <source>
        <dbReference type="ARBA" id="ARBA00001970"/>
    </source>
</evidence>
<name>A0A7W7IS68_9CAUL</name>
<evidence type="ECO:0000256" key="13">
    <source>
        <dbReference type="SAM" id="Phobius"/>
    </source>
</evidence>
<keyword evidence="6 13" id="KW-0812">Transmembrane</keyword>
<dbReference type="PROSITE" id="PS51257">
    <property type="entry name" value="PROKAR_LIPOPROTEIN"/>
    <property type="match status" value="1"/>
</dbReference>
<dbReference type="AlphaFoldDB" id="A0A7W7IS68"/>
<comment type="similarity">
    <text evidence="12">Belongs to the cytochrome b561 family.</text>
</comment>
<keyword evidence="5" id="KW-0349">Heme</keyword>
<feature type="transmembrane region" description="Helical" evidence="13">
    <location>
        <begin position="83"/>
        <end position="107"/>
    </location>
</feature>
<keyword evidence="10" id="KW-0408">Iron</keyword>
<dbReference type="GO" id="GO:0009055">
    <property type="term" value="F:electron transfer activity"/>
    <property type="evidence" value="ECO:0007669"/>
    <property type="project" value="InterPro"/>
</dbReference>
<proteinExistence type="inferred from homology"/>
<accession>A0A7W7IS68</accession>
<evidence type="ECO:0000256" key="3">
    <source>
        <dbReference type="ARBA" id="ARBA00022448"/>
    </source>
</evidence>
<keyword evidence="11 13" id="KW-0472">Membrane</keyword>
<feature type="domain" description="Cytochrome b561 bacterial/Ni-hydrogenase" evidence="14">
    <location>
        <begin position="8"/>
        <end position="174"/>
    </location>
</feature>
<evidence type="ECO:0000256" key="12">
    <source>
        <dbReference type="ARBA" id="ARBA00037975"/>
    </source>
</evidence>
<keyword evidence="9 13" id="KW-1133">Transmembrane helix</keyword>
<gene>
    <name evidence="15" type="ORF">HNP32_002759</name>
</gene>
<comment type="caution">
    <text evidence="15">The sequence shown here is derived from an EMBL/GenBank/DDBJ whole genome shotgun (WGS) entry which is preliminary data.</text>
</comment>
<protein>
    <submittedName>
        <fullName evidence="15">Cytochrome b561</fullName>
    </submittedName>
</protein>
<feature type="transmembrane region" description="Helical" evidence="13">
    <location>
        <begin position="145"/>
        <end position="164"/>
    </location>
</feature>
<evidence type="ECO:0000256" key="6">
    <source>
        <dbReference type="ARBA" id="ARBA00022692"/>
    </source>
</evidence>
<dbReference type="Pfam" id="PF01292">
    <property type="entry name" value="Ni_hydr_CYTB"/>
    <property type="match status" value="1"/>
</dbReference>
<evidence type="ECO:0000256" key="9">
    <source>
        <dbReference type="ARBA" id="ARBA00022989"/>
    </source>
</evidence>
<evidence type="ECO:0000256" key="10">
    <source>
        <dbReference type="ARBA" id="ARBA00023004"/>
    </source>
</evidence>
<keyword evidence="3" id="KW-0813">Transport</keyword>
<evidence type="ECO:0000256" key="5">
    <source>
        <dbReference type="ARBA" id="ARBA00022617"/>
    </source>
</evidence>
<evidence type="ECO:0000256" key="11">
    <source>
        <dbReference type="ARBA" id="ARBA00023136"/>
    </source>
</evidence>
<evidence type="ECO:0000256" key="2">
    <source>
        <dbReference type="ARBA" id="ARBA00004651"/>
    </source>
</evidence>
<evidence type="ECO:0000256" key="4">
    <source>
        <dbReference type="ARBA" id="ARBA00022475"/>
    </source>
</evidence>
<dbReference type="InterPro" id="IPR011577">
    <property type="entry name" value="Cyt_b561_bac/Ni-Hgenase"/>
</dbReference>
<dbReference type="EMBL" id="JACHKY010000004">
    <property type="protein sequence ID" value="MBB4799005.1"/>
    <property type="molecule type" value="Genomic_DNA"/>
</dbReference>
<dbReference type="InterPro" id="IPR016174">
    <property type="entry name" value="Di-haem_cyt_TM"/>
</dbReference>
<dbReference type="GO" id="GO:0005886">
    <property type="term" value="C:plasma membrane"/>
    <property type="evidence" value="ECO:0007669"/>
    <property type="project" value="UniProtKB-SubCell"/>
</dbReference>
<comment type="subcellular location">
    <subcellularLocation>
        <location evidence="2">Cell membrane</location>
        <topology evidence="2">Multi-pass membrane protein</topology>
    </subcellularLocation>
</comment>
<dbReference type="GO" id="GO:0046872">
    <property type="term" value="F:metal ion binding"/>
    <property type="evidence" value="ECO:0007669"/>
    <property type="project" value="UniProtKB-KW"/>
</dbReference>
<feature type="transmembrane region" description="Helical" evidence="13">
    <location>
        <begin position="48"/>
        <end position="71"/>
    </location>
</feature>
<evidence type="ECO:0000313" key="15">
    <source>
        <dbReference type="EMBL" id="MBB4799005.1"/>
    </source>
</evidence>